<dbReference type="GO" id="GO:0004714">
    <property type="term" value="F:transmembrane receptor protein tyrosine kinase activity"/>
    <property type="evidence" value="ECO:0007669"/>
    <property type="project" value="InterPro"/>
</dbReference>
<protein>
    <submittedName>
        <fullName evidence="1">Uncharacterized protein</fullName>
    </submittedName>
</protein>
<dbReference type="SMR" id="A0A2G2ZG12"/>
<evidence type="ECO:0000313" key="1">
    <source>
        <dbReference type="EMBL" id="PHT80943.1"/>
    </source>
</evidence>
<dbReference type="AlphaFoldDB" id="A0A2G2ZG12"/>
<comment type="caution">
    <text evidence="1">The sequence shown here is derived from an EMBL/GenBank/DDBJ whole genome shotgun (WGS) entry which is preliminary data.</text>
</comment>
<dbReference type="OMA" id="EWAKICH"/>
<sequence>MPSMTKGQVNLADWACSCCKKGNLEQIIDPTMEGHIAPECLNKFVEAGYNCLKDQRAQRPSIGDVFWNLEFVLKLQDASDDRDEGEAFSVSYEVGGKVTSTATSMTDSDDKLKSYTIFSEILNPTGR</sequence>
<keyword evidence="2" id="KW-1185">Reference proteome</keyword>
<dbReference type="STRING" id="4072.A0A2G2ZG12"/>
<dbReference type="EMBL" id="AYRZ02000005">
    <property type="protein sequence ID" value="PHT80943.1"/>
    <property type="molecule type" value="Genomic_DNA"/>
</dbReference>
<accession>A0A2G2ZG12</accession>
<name>A0A2G2ZG12_CAPAN</name>
<reference evidence="1 2" key="2">
    <citation type="journal article" date="2017" name="Genome Biol.">
        <title>New reference genome sequences of hot pepper reveal the massive evolution of plant disease-resistance genes by retroduplication.</title>
        <authorList>
            <person name="Kim S."/>
            <person name="Park J."/>
            <person name="Yeom S.I."/>
            <person name="Kim Y.M."/>
            <person name="Seo E."/>
            <person name="Kim K.T."/>
            <person name="Kim M.S."/>
            <person name="Lee J.M."/>
            <person name="Cheong K."/>
            <person name="Shin H.S."/>
            <person name="Kim S.B."/>
            <person name="Han K."/>
            <person name="Lee J."/>
            <person name="Park M."/>
            <person name="Lee H.A."/>
            <person name="Lee H.Y."/>
            <person name="Lee Y."/>
            <person name="Oh S."/>
            <person name="Lee J.H."/>
            <person name="Choi E."/>
            <person name="Choi E."/>
            <person name="Lee S.E."/>
            <person name="Jeon J."/>
            <person name="Kim H."/>
            <person name="Choi G."/>
            <person name="Song H."/>
            <person name="Lee J."/>
            <person name="Lee S.C."/>
            <person name="Kwon J.K."/>
            <person name="Lee H.Y."/>
            <person name="Koo N."/>
            <person name="Hong Y."/>
            <person name="Kim R.W."/>
            <person name="Kang W.H."/>
            <person name="Huh J.H."/>
            <person name="Kang B.C."/>
            <person name="Yang T.J."/>
            <person name="Lee Y.H."/>
            <person name="Bennetzen J.L."/>
            <person name="Choi D."/>
        </authorList>
    </citation>
    <scope>NUCLEOTIDE SEQUENCE [LARGE SCALE GENOMIC DNA]</scope>
    <source>
        <strain evidence="2">cv. CM334</strain>
    </source>
</reference>
<organism evidence="1 2">
    <name type="scientific">Capsicum annuum</name>
    <name type="common">Capsicum pepper</name>
    <dbReference type="NCBI Taxonomy" id="4072"/>
    <lineage>
        <taxon>Eukaryota</taxon>
        <taxon>Viridiplantae</taxon>
        <taxon>Streptophyta</taxon>
        <taxon>Embryophyta</taxon>
        <taxon>Tracheophyta</taxon>
        <taxon>Spermatophyta</taxon>
        <taxon>Magnoliopsida</taxon>
        <taxon>eudicotyledons</taxon>
        <taxon>Gunneridae</taxon>
        <taxon>Pentapetalae</taxon>
        <taxon>asterids</taxon>
        <taxon>lamiids</taxon>
        <taxon>Solanales</taxon>
        <taxon>Solanaceae</taxon>
        <taxon>Solanoideae</taxon>
        <taxon>Capsiceae</taxon>
        <taxon>Capsicum</taxon>
    </lineage>
</organism>
<reference evidence="1 2" key="1">
    <citation type="journal article" date="2014" name="Nat. Genet.">
        <title>Genome sequence of the hot pepper provides insights into the evolution of pungency in Capsicum species.</title>
        <authorList>
            <person name="Kim S."/>
            <person name="Park M."/>
            <person name="Yeom S.I."/>
            <person name="Kim Y.M."/>
            <person name="Lee J.M."/>
            <person name="Lee H.A."/>
            <person name="Seo E."/>
            <person name="Choi J."/>
            <person name="Cheong K."/>
            <person name="Kim K.T."/>
            <person name="Jung K."/>
            <person name="Lee G.W."/>
            <person name="Oh S.K."/>
            <person name="Bae C."/>
            <person name="Kim S.B."/>
            <person name="Lee H.Y."/>
            <person name="Kim S.Y."/>
            <person name="Kim M.S."/>
            <person name="Kang B.C."/>
            <person name="Jo Y.D."/>
            <person name="Yang H.B."/>
            <person name="Jeong H.J."/>
            <person name="Kang W.H."/>
            <person name="Kwon J.K."/>
            <person name="Shin C."/>
            <person name="Lim J.Y."/>
            <person name="Park J.H."/>
            <person name="Huh J.H."/>
            <person name="Kim J.S."/>
            <person name="Kim B.D."/>
            <person name="Cohen O."/>
            <person name="Paran I."/>
            <person name="Suh M.C."/>
            <person name="Lee S.B."/>
            <person name="Kim Y.K."/>
            <person name="Shin Y."/>
            <person name="Noh S.J."/>
            <person name="Park J."/>
            <person name="Seo Y.S."/>
            <person name="Kwon S.Y."/>
            <person name="Kim H.A."/>
            <person name="Park J.M."/>
            <person name="Kim H.J."/>
            <person name="Choi S.B."/>
            <person name="Bosland P.W."/>
            <person name="Reeves G."/>
            <person name="Jo S.H."/>
            <person name="Lee B.W."/>
            <person name="Cho H.T."/>
            <person name="Choi H.S."/>
            <person name="Lee M.S."/>
            <person name="Yu Y."/>
            <person name="Do Choi Y."/>
            <person name="Park B.S."/>
            <person name="van Deynze A."/>
            <person name="Ashrafi H."/>
            <person name="Hill T."/>
            <person name="Kim W.T."/>
            <person name="Pai H.S."/>
            <person name="Ahn H.K."/>
            <person name="Yeam I."/>
            <person name="Giovannoni J.J."/>
            <person name="Rose J.K."/>
            <person name="Sorensen I."/>
            <person name="Lee S.J."/>
            <person name="Kim R.W."/>
            <person name="Choi I.Y."/>
            <person name="Choi B.S."/>
            <person name="Lim J.S."/>
            <person name="Lee Y.H."/>
            <person name="Choi D."/>
        </authorList>
    </citation>
    <scope>NUCLEOTIDE SEQUENCE [LARGE SCALE GENOMIC DNA]</scope>
    <source>
        <strain evidence="2">cv. CM334</strain>
    </source>
</reference>
<dbReference type="Gene3D" id="1.10.510.10">
    <property type="entry name" value="Transferase(Phosphotransferase) domain 1"/>
    <property type="match status" value="1"/>
</dbReference>
<dbReference type="InterPro" id="IPR045272">
    <property type="entry name" value="ANXUR1/2-like"/>
</dbReference>
<dbReference type="PANTHER" id="PTHR27003">
    <property type="entry name" value="OS07G0166700 PROTEIN"/>
    <property type="match status" value="1"/>
</dbReference>
<dbReference type="Gramene" id="PHT80943">
    <property type="protein sequence ID" value="PHT80943"/>
    <property type="gene ID" value="T459_13958"/>
</dbReference>
<gene>
    <name evidence="1" type="ORF">T459_13958</name>
</gene>
<dbReference type="Proteomes" id="UP000222542">
    <property type="component" value="Unassembled WGS sequence"/>
</dbReference>
<evidence type="ECO:0000313" key="2">
    <source>
        <dbReference type="Proteomes" id="UP000222542"/>
    </source>
</evidence>
<proteinExistence type="predicted"/>
<dbReference type="PANTHER" id="PTHR27003:SF479">
    <property type="entry name" value="RECEPTOR-LIKE PROTEIN KINASE FERONIA"/>
    <property type="match status" value="1"/>
</dbReference>